<dbReference type="EMBL" id="CP045921">
    <property type="protein sequence ID" value="QHN42477.1"/>
    <property type="molecule type" value="Genomic_DNA"/>
</dbReference>
<dbReference type="InterPro" id="IPR002376">
    <property type="entry name" value="Formyl_transf_N"/>
</dbReference>
<dbReference type="PANTHER" id="PTHR11138:SF5">
    <property type="entry name" value="METHIONYL-TRNA FORMYLTRANSFERASE, MITOCHONDRIAL"/>
    <property type="match status" value="1"/>
</dbReference>
<keyword evidence="4 5" id="KW-0648">Protein biosynthesis</keyword>
<comment type="catalytic activity">
    <reaction evidence="5">
        <text>L-methionyl-tRNA(fMet) + (6R)-10-formyltetrahydrofolate = N-formyl-L-methionyl-tRNA(fMet) + (6S)-5,6,7,8-tetrahydrofolate + H(+)</text>
        <dbReference type="Rhea" id="RHEA:24380"/>
        <dbReference type="Rhea" id="RHEA-COMP:9952"/>
        <dbReference type="Rhea" id="RHEA-COMP:9953"/>
        <dbReference type="ChEBI" id="CHEBI:15378"/>
        <dbReference type="ChEBI" id="CHEBI:57453"/>
        <dbReference type="ChEBI" id="CHEBI:78530"/>
        <dbReference type="ChEBI" id="CHEBI:78844"/>
        <dbReference type="ChEBI" id="CHEBI:195366"/>
        <dbReference type="EC" id="2.1.2.9"/>
    </reaction>
</comment>
<comment type="similarity">
    <text evidence="1 5">Belongs to the Fmt family.</text>
</comment>
<feature type="domain" description="Formyl transferase C-terminal" evidence="7">
    <location>
        <begin position="207"/>
        <end position="303"/>
    </location>
</feature>
<gene>
    <name evidence="5" type="primary">fmt</name>
    <name evidence="8" type="ORF">GII36_01270</name>
</gene>
<evidence type="ECO:0000259" key="7">
    <source>
        <dbReference type="Pfam" id="PF02911"/>
    </source>
</evidence>
<dbReference type="InterPro" id="IPR041711">
    <property type="entry name" value="Met-tRNA-FMT_N"/>
</dbReference>
<dbReference type="EC" id="2.1.2.9" evidence="2 5"/>
<dbReference type="NCBIfam" id="TIGR00460">
    <property type="entry name" value="fmt"/>
    <property type="match status" value="1"/>
</dbReference>
<dbReference type="Gene3D" id="3.40.50.12230">
    <property type="match status" value="1"/>
</dbReference>
<proteinExistence type="inferred from homology"/>
<dbReference type="PANTHER" id="PTHR11138">
    <property type="entry name" value="METHIONYL-TRNA FORMYLTRANSFERASE"/>
    <property type="match status" value="1"/>
</dbReference>
<feature type="domain" description="Formyl transferase N-terminal" evidence="6">
    <location>
        <begin position="8"/>
        <end position="183"/>
    </location>
</feature>
<dbReference type="GO" id="GO:0004479">
    <property type="term" value="F:methionyl-tRNA formyltransferase activity"/>
    <property type="evidence" value="ECO:0007669"/>
    <property type="project" value="UniProtKB-UniRule"/>
</dbReference>
<reference evidence="8" key="1">
    <citation type="journal article" date="2021" name="Nat. Microbiol.">
        <title>Cocultivation of an ultrasmall environmental parasitic bacterium with lytic ability against bacteria associated with wastewater foams.</title>
        <authorList>
            <person name="Batinovic S."/>
            <person name="Rose J.J.A."/>
            <person name="Ratcliffe J."/>
            <person name="Seviour R.J."/>
            <person name="Petrovski S."/>
        </authorList>
    </citation>
    <scope>NUCLEOTIDE SEQUENCE</scope>
    <source>
        <strain evidence="8">JR1</strain>
    </source>
</reference>
<dbReference type="SUPFAM" id="SSF53328">
    <property type="entry name" value="Formyltransferase"/>
    <property type="match status" value="1"/>
</dbReference>
<evidence type="ECO:0000259" key="6">
    <source>
        <dbReference type="Pfam" id="PF00551"/>
    </source>
</evidence>
<name>A0A857MSQ6_9BACT</name>
<dbReference type="HAMAP" id="MF_00182">
    <property type="entry name" value="Formyl_trans"/>
    <property type="match status" value="1"/>
</dbReference>
<comment type="function">
    <text evidence="5">Attaches a formyl group to the free amino group of methionyl-tRNA(fMet). The formyl group appears to play a dual role in the initiator identity of N-formylmethionyl-tRNA by promoting its recognition by IF2 and preventing the misappropriation of this tRNA by the elongation apparatus.</text>
</comment>
<sequence length="306" mass="32989">MTNTSKTILFFGTEDFSAYTLEALIEAGFHIGAIITKPDTRRGRGKKLVTPRVKEIGLAHNIPVWQPTKLADIAADIATFDQPTGVLVSFGKIIPQSIIDLFTPGIVNLHPSLLPLYRGPSPIESAILHGDNETGVSIMQLSAKMDAGPVYLQETTPLIGTETAPELYESLGKRGAELLIAALPQILDNTLPAVPQDDTRASYCQLIQKHDGTIDWHKSADQIAREVRAYTPWPGSRTTLGGVDLQVVDCTSNDTAPGAQPGALHISHDRLFVAAGKGEVEIIALKPAGKKEMPARAFLAGYRNKL</sequence>
<organism evidence="8 9">
    <name type="scientific">Candidatus Mycosynbacter amalyticus</name>
    <dbReference type="NCBI Taxonomy" id="2665156"/>
    <lineage>
        <taxon>Bacteria</taxon>
        <taxon>Candidatus Saccharimonadota</taxon>
        <taxon>Candidatus Saccharimonadota incertae sedis</taxon>
        <taxon>Candidatus Mycosynbacter</taxon>
    </lineage>
</organism>
<dbReference type="GO" id="GO:0005829">
    <property type="term" value="C:cytosol"/>
    <property type="evidence" value="ECO:0007669"/>
    <property type="project" value="TreeGrafter"/>
</dbReference>
<keyword evidence="9" id="KW-1185">Reference proteome</keyword>
<dbReference type="CDD" id="cd08704">
    <property type="entry name" value="Met_tRNA_FMT_C"/>
    <property type="match status" value="1"/>
</dbReference>
<dbReference type="InterPro" id="IPR005793">
    <property type="entry name" value="Formyl_trans_C"/>
</dbReference>
<dbReference type="AlphaFoldDB" id="A0A857MSQ6"/>
<dbReference type="Proteomes" id="UP001059824">
    <property type="component" value="Chromosome"/>
</dbReference>
<evidence type="ECO:0000256" key="2">
    <source>
        <dbReference type="ARBA" id="ARBA00012261"/>
    </source>
</evidence>
<evidence type="ECO:0000313" key="9">
    <source>
        <dbReference type="Proteomes" id="UP001059824"/>
    </source>
</evidence>
<feature type="binding site" evidence="5">
    <location>
        <begin position="112"/>
        <end position="115"/>
    </location>
    <ligand>
        <name>(6S)-5,6,7,8-tetrahydrofolate</name>
        <dbReference type="ChEBI" id="CHEBI:57453"/>
    </ligand>
</feature>
<evidence type="ECO:0000256" key="1">
    <source>
        <dbReference type="ARBA" id="ARBA00010699"/>
    </source>
</evidence>
<dbReference type="InterPro" id="IPR036477">
    <property type="entry name" value="Formyl_transf_N_sf"/>
</dbReference>
<dbReference type="RefSeq" id="WP_260763833.1">
    <property type="nucleotide sequence ID" value="NZ_CP045921.1"/>
</dbReference>
<protein>
    <recommendedName>
        <fullName evidence="2 5">Methionyl-tRNA formyltransferase</fullName>
        <ecNumber evidence="2 5">2.1.2.9</ecNumber>
    </recommendedName>
</protein>
<dbReference type="Pfam" id="PF02911">
    <property type="entry name" value="Formyl_trans_C"/>
    <property type="match status" value="1"/>
</dbReference>
<dbReference type="InterPro" id="IPR005794">
    <property type="entry name" value="Fmt"/>
</dbReference>
<accession>A0A857MSQ6</accession>
<keyword evidence="3 5" id="KW-0808">Transferase</keyword>
<dbReference type="CDD" id="cd08646">
    <property type="entry name" value="FMT_core_Met-tRNA-FMT_N"/>
    <property type="match status" value="1"/>
</dbReference>
<dbReference type="SUPFAM" id="SSF50486">
    <property type="entry name" value="FMT C-terminal domain-like"/>
    <property type="match status" value="1"/>
</dbReference>
<evidence type="ECO:0000256" key="3">
    <source>
        <dbReference type="ARBA" id="ARBA00022679"/>
    </source>
</evidence>
<evidence type="ECO:0000256" key="5">
    <source>
        <dbReference type="HAMAP-Rule" id="MF_00182"/>
    </source>
</evidence>
<evidence type="ECO:0000256" key="4">
    <source>
        <dbReference type="ARBA" id="ARBA00022917"/>
    </source>
</evidence>
<dbReference type="Pfam" id="PF00551">
    <property type="entry name" value="Formyl_trans_N"/>
    <property type="match status" value="1"/>
</dbReference>
<dbReference type="InterPro" id="IPR044135">
    <property type="entry name" value="Met-tRNA-FMT_C"/>
</dbReference>
<dbReference type="InterPro" id="IPR011034">
    <property type="entry name" value="Formyl_transferase-like_C_sf"/>
</dbReference>
<dbReference type="KEGG" id="mama:GII36_01270"/>
<evidence type="ECO:0000313" key="8">
    <source>
        <dbReference type="EMBL" id="QHN42477.1"/>
    </source>
</evidence>